<dbReference type="EMBL" id="BAABFO010000001">
    <property type="protein sequence ID" value="GAA4321827.1"/>
    <property type="molecule type" value="Genomic_DNA"/>
</dbReference>
<proteinExistence type="predicted"/>
<organism evidence="2 3">
    <name type="scientific">Pigmentiphaga soli</name>
    <dbReference type="NCBI Taxonomy" id="1007095"/>
    <lineage>
        <taxon>Bacteria</taxon>
        <taxon>Pseudomonadati</taxon>
        <taxon>Pseudomonadota</taxon>
        <taxon>Betaproteobacteria</taxon>
        <taxon>Burkholderiales</taxon>
        <taxon>Alcaligenaceae</taxon>
        <taxon>Pigmentiphaga</taxon>
    </lineage>
</organism>
<comment type="caution">
    <text evidence="2">The sequence shown here is derived from an EMBL/GenBank/DDBJ whole genome shotgun (WGS) entry which is preliminary data.</text>
</comment>
<evidence type="ECO:0000313" key="3">
    <source>
        <dbReference type="Proteomes" id="UP001501671"/>
    </source>
</evidence>
<gene>
    <name evidence="2" type="ORF">GCM10023144_01340</name>
</gene>
<accession>A0ABP8GCK5</accession>
<evidence type="ECO:0000313" key="2">
    <source>
        <dbReference type="EMBL" id="GAA4321827.1"/>
    </source>
</evidence>
<name>A0ABP8GCK5_9BURK</name>
<feature type="region of interest" description="Disordered" evidence="1">
    <location>
        <begin position="1"/>
        <end position="56"/>
    </location>
</feature>
<evidence type="ECO:0000256" key="1">
    <source>
        <dbReference type="SAM" id="MobiDB-lite"/>
    </source>
</evidence>
<dbReference type="Proteomes" id="UP001501671">
    <property type="component" value="Unassembled WGS sequence"/>
</dbReference>
<keyword evidence="3" id="KW-1185">Reference proteome</keyword>
<protein>
    <submittedName>
        <fullName evidence="2">Uncharacterized protein</fullName>
    </submittedName>
</protein>
<reference evidence="3" key="1">
    <citation type="journal article" date="2019" name="Int. J. Syst. Evol. Microbiol.">
        <title>The Global Catalogue of Microorganisms (GCM) 10K type strain sequencing project: providing services to taxonomists for standard genome sequencing and annotation.</title>
        <authorList>
            <consortium name="The Broad Institute Genomics Platform"/>
            <consortium name="The Broad Institute Genome Sequencing Center for Infectious Disease"/>
            <person name="Wu L."/>
            <person name="Ma J."/>
        </authorList>
    </citation>
    <scope>NUCLEOTIDE SEQUENCE [LARGE SCALE GENOMIC DNA]</scope>
    <source>
        <strain evidence="3">JCM 17666</strain>
    </source>
</reference>
<sequence length="56" mass="5683">MSSKELKGGSASTGAGYAERCRTAPAKSMKMTPPPGPKAEPVRLNGVPRVGGNGIK</sequence>
<dbReference type="RefSeq" id="WP_341433573.1">
    <property type="nucleotide sequence ID" value="NZ_BAABFO010000001.1"/>
</dbReference>